<dbReference type="SUPFAM" id="SSF53067">
    <property type="entry name" value="Actin-like ATPase domain"/>
    <property type="match status" value="2"/>
</dbReference>
<accession>A0A087CTH0</accession>
<dbReference type="EMBL" id="JGZK01000004">
    <property type="protein sequence ID" value="KFI86570.1"/>
    <property type="molecule type" value="Genomic_DNA"/>
</dbReference>
<protein>
    <submittedName>
        <fullName evidence="3">NagC/XylR-type transciptional regulator</fullName>
    </submittedName>
</protein>
<organism evidence="3 4">
    <name type="scientific">Bifidobacterium reuteri DSM 23975</name>
    <dbReference type="NCBI Taxonomy" id="1437610"/>
    <lineage>
        <taxon>Bacteria</taxon>
        <taxon>Bacillati</taxon>
        <taxon>Actinomycetota</taxon>
        <taxon>Actinomycetes</taxon>
        <taxon>Bifidobacteriales</taxon>
        <taxon>Bifidobacteriaceae</taxon>
        <taxon>Bifidobacterium</taxon>
    </lineage>
</organism>
<dbReference type="Proteomes" id="UP000028984">
    <property type="component" value="Unassembled WGS sequence"/>
</dbReference>
<evidence type="ECO:0000313" key="4">
    <source>
        <dbReference type="Proteomes" id="UP000028984"/>
    </source>
</evidence>
<dbReference type="GO" id="GO:0006355">
    <property type="term" value="P:regulation of DNA-templated transcription"/>
    <property type="evidence" value="ECO:0007669"/>
    <property type="project" value="InterPro"/>
</dbReference>
<dbReference type="Gene3D" id="3.30.420.40">
    <property type="match status" value="2"/>
</dbReference>
<dbReference type="GO" id="GO:0003677">
    <property type="term" value="F:DNA binding"/>
    <property type="evidence" value="ECO:0007669"/>
    <property type="project" value="InterPro"/>
</dbReference>
<comment type="caution">
    <text evidence="3">The sequence shown here is derived from an EMBL/GenBank/DDBJ whole genome shotgun (WGS) entry which is preliminary data.</text>
</comment>
<dbReference type="AlphaFoldDB" id="A0A087CTH0"/>
<dbReference type="eggNOG" id="COG1940">
    <property type="taxonomic scope" value="Bacteria"/>
</dbReference>
<dbReference type="InterPro" id="IPR036388">
    <property type="entry name" value="WH-like_DNA-bd_sf"/>
</dbReference>
<dbReference type="Pfam" id="PF09339">
    <property type="entry name" value="HTH_IclR"/>
    <property type="match status" value="1"/>
</dbReference>
<name>A0A087CTH0_9BIFI</name>
<dbReference type="OrthoDB" id="5174513at2"/>
<sequence>MTTLRRINQDDLRNHNLSVVISTLLRAAEPMSRAELAKQTGLTKATMSLLVSMLVDNGVVREGTPSVQSSYGRPSTPLLIVGGRYCGIGLQVNTDGYGTIVLDLDGTVVAERWVDADMSDVDADDIFSELNALSLEQERLLADRGYTVTGTGLALPGLVTDDMRLLMARNLGWEQLDLKRFDVVRRLDATAGNEANMAALAQIPGYAMHREDDGIVEPNASFIYLSTDVGIGGAVVRGGHVEIGDHGFGGELGHVSVELRGPVCRCGRRGCLETYAGRRAMVESAGIASGSAAARRESINELIERWRDGDVKAAAVVDKAIEAMVSAIASAINICDVDTVMLGGVWSQFGPEIASHMQGMMRRQVLGYPEVRAKVLMADVTSKPALIGSAAIGLRRFIDNPMRFVSTD</sequence>
<dbReference type="Pfam" id="PF00480">
    <property type="entry name" value="ROK"/>
    <property type="match status" value="1"/>
</dbReference>
<dbReference type="GeneID" id="45598979"/>
<dbReference type="RefSeq" id="WP_004219807.1">
    <property type="nucleotide sequence ID" value="NZ_JDUW01000004.1"/>
</dbReference>
<evidence type="ECO:0000259" key="2">
    <source>
        <dbReference type="Pfam" id="PF09339"/>
    </source>
</evidence>
<dbReference type="Gene3D" id="1.10.10.10">
    <property type="entry name" value="Winged helix-like DNA-binding domain superfamily/Winged helix DNA-binding domain"/>
    <property type="match status" value="1"/>
</dbReference>
<evidence type="ECO:0000313" key="3">
    <source>
        <dbReference type="EMBL" id="KFI86570.1"/>
    </source>
</evidence>
<dbReference type="PANTHER" id="PTHR18964">
    <property type="entry name" value="ROK (REPRESSOR, ORF, KINASE) FAMILY"/>
    <property type="match status" value="1"/>
</dbReference>
<keyword evidence="4" id="KW-1185">Reference proteome</keyword>
<proteinExistence type="inferred from homology"/>
<dbReference type="SUPFAM" id="SSF46785">
    <property type="entry name" value="Winged helix' DNA-binding domain"/>
    <property type="match status" value="1"/>
</dbReference>
<dbReference type="InterPro" id="IPR043129">
    <property type="entry name" value="ATPase_NBD"/>
</dbReference>
<dbReference type="InterPro" id="IPR000600">
    <property type="entry name" value="ROK"/>
</dbReference>
<gene>
    <name evidence="3" type="ORF">BREU_1633</name>
</gene>
<dbReference type="InterPro" id="IPR005471">
    <property type="entry name" value="Tscrpt_reg_IclR_N"/>
</dbReference>
<comment type="similarity">
    <text evidence="1">Belongs to the ROK (NagC/XylR) family.</text>
</comment>
<evidence type="ECO:0000256" key="1">
    <source>
        <dbReference type="ARBA" id="ARBA00006479"/>
    </source>
</evidence>
<dbReference type="PANTHER" id="PTHR18964:SF149">
    <property type="entry name" value="BIFUNCTIONAL UDP-N-ACETYLGLUCOSAMINE 2-EPIMERASE_N-ACETYLMANNOSAMINE KINASE"/>
    <property type="match status" value="1"/>
</dbReference>
<dbReference type="InterPro" id="IPR036390">
    <property type="entry name" value="WH_DNA-bd_sf"/>
</dbReference>
<dbReference type="STRING" id="1437610.BREU_1633"/>
<feature type="domain" description="HTH iclR-type" evidence="2">
    <location>
        <begin position="20"/>
        <end position="61"/>
    </location>
</feature>
<reference evidence="3 4" key="1">
    <citation type="submission" date="2014-03" db="EMBL/GenBank/DDBJ databases">
        <title>Genomics of Bifidobacteria.</title>
        <authorList>
            <person name="Ventura M."/>
            <person name="Milani C."/>
            <person name="Lugli G.A."/>
        </authorList>
    </citation>
    <scope>NUCLEOTIDE SEQUENCE [LARGE SCALE GENOMIC DNA]</scope>
    <source>
        <strain evidence="3 4">DSM 23975</strain>
    </source>
</reference>